<gene>
    <name evidence="1" type="ORF">JL107_08265</name>
</gene>
<accession>A0A939C2V7</accession>
<evidence type="ECO:0000313" key="1">
    <source>
        <dbReference type="EMBL" id="MBM9476431.1"/>
    </source>
</evidence>
<evidence type="ECO:0000313" key="2">
    <source>
        <dbReference type="Proteomes" id="UP000663801"/>
    </source>
</evidence>
<sequence>MEQQISITVDDDHLQDVAGVADRLRARGMQVDQVMGSIGIISGSVPSGMRQAMRQVPGVAAVDSPVTFQVAPPGSAIQ</sequence>
<name>A0A939C2V7_9ACTN</name>
<comment type="caution">
    <text evidence="1">The sequence shown here is derived from an EMBL/GenBank/DDBJ whole genome shotgun (WGS) entry which is preliminary data.</text>
</comment>
<dbReference type="Proteomes" id="UP000663801">
    <property type="component" value="Unassembled WGS sequence"/>
</dbReference>
<dbReference type="RefSeq" id="WP_205256542.1">
    <property type="nucleotide sequence ID" value="NZ_BAAAPV010000001.1"/>
</dbReference>
<reference evidence="1" key="1">
    <citation type="submission" date="2021-01" db="EMBL/GenBank/DDBJ databases">
        <title>KCTC 19127 draft genome.</title>
        <authorList>
            <person name="An D."/>
        </authorList>
    </citation>
    <scope>NUCLEOTIDE SEQUENCE</scope>
    <source>
        <strain evidence="1">KCTC 19127</strain>
    </source>
</reference>
<proteinExistence type="predicted"/>
<dbReference type="AlphaFoldDB" id="A0A939C2V7"/>
<keyword evidence="2" id="KW-1185">Reference proteome</keyword>
<protein>
    <recommendedName>
        <fullName evidence="3">Ketohydroxyglutarate aldolase</fullName>
    </recommendedName>
</protein>
<organism evidence="1 2">
    <name type="scientific">Nakamurella flavida</name>
    <dbReference type="NCBI Taxonomy" id="363630"/>
    <lineage>
        <taxon>Bacteria</taxon>
        <taxon>Bacillati</taxon>
        <taxon>Actinomycetota</taxon>
        <taxon>Actinomycetes</taxon>
        <taxon>Nakamurellales</taxon>
        <taxon>Nakamurellaceae</taxon>
        <taxon>Nakamurella</taxon>
    </lineage>
</organism>
<evidence type="ECO:0008006" key="3">
    <source>
        <dbReference type="Google" id="ProtNLM"/>
    </source>
</evidence>
<dbReference type="EMBL" id="JAERWL010000007">
    <property type="protein sequence ID" value="MBM9476431.1"/>
    <property type="molecule type" value="Genomic_DNA"/>
</dbReference>